<dbReference type="AlphaFoldDB" id="A0A1H6J3L2"/>
<evidence type="ECO:0000313" key="1">
    <source>
        <dbReference type="EMBL" id="SEH54818.1"/>
    </source>
</evidence>
<accession>A0A1H6J3L2</accession>
<dbReference type="STRING" id="1159016.SAMN02927937_00137"/>
<dbReference type="Proteomes" id="UP000199634">
    <property type="component" value="Unassembled WGS sequence"/>
</dbReference>
<dbReference type="RefSeq" id="WP_091095291.1">
    <property type="nucleotide sequence ID" value="NZ_FNXE01000001.1"/>
</dbReference>
<dbReference type="EMBL" id="FNXE01000001">
    <property type="protein sequence ID" value="SEH54818.1"/>
    <property type="molecule type" value="Genomic_DNA"/>
</dbReference>
<name>A0A1H6J3L2_9FLAO</name>
<reference evidence="1 2" key="1">
    <citation type="submission" date="2016-10" db="EMBL/GenBank/DDBJ databases">
        <authorList>
            <person name="de Groot N.N."/>
        </authorList>
    </citation>
    <scope>NUCLEOTIDE SEQUENCE [LARGE SCALE GENOMIC DNA]</scope>
    <source>
        <strain evidence="1 2">CGMCC 1.10825</strain>
    </source>
</reference>
<dbReference type="PROSITE" id="PS51257">
    <property type="entry name" value="PROKAR_LIPOPROTEIN"/>
    <property type="match status" value="1"/>
</dbReference>
<dbReference type="OrthoDB" id="1258428at2"/>
<gene>
    <name evidence="1" type="ORF">SAMN02927937_00137</name>
</gene>
<keyword evidence="2" id="KW-1185">Reference proteome</keyword>
<evidence type="ECO:0008006" key="3">
    <source>
        <dbReference type="Google" id="ProtNLM"/>
    </source>
</evidence>
<organism evidence="1 2">
    <name type="scientific">Paenimyroides marinum</name>
    <dbReference type="NCBI Taxonomy" id="1159016"/>
    <lineage>
        <taxon>Bacteria</taxon>
        <taxon>Pseudomonadati</taxon>
        <taxon>Bacteroidota</taxon>
        <taxon>Flavobacteriia</taxon>
        <taxon>Flavobacteriales</taxon>
        <taxon>Flavobacteriaceae</taxon>
        <taxon>Paenimyroides</taxon>
    </lineage>
</organism>
<proteinExistence type="predicted"/>
<evidence type="ECO:0000313" key="2">
    <source>
        <dbReference type="Proteomes" id="UP000199634"/>
    </source>
</evidence>
<protein>
    <recommendedName>
        <fullName evidence="3">Lipoprotein</fullName>
    </recommendedName>
</protein>
<sequence length="153" mass="18015">MKSNFKISILFLFSGTLLSCISNNSKGEDDYQLTEKMTINTYKKQLKKIEILKKSMTEYMDFSDPSYTENDIEKCESILTDFIQNIDKTSNREEVLKIIQLTVFQFNELNKKCDFALIETNEREQIAEIIIEAGYLKGYNSLTEDVTEEWREW</sequence>